<dbReference type="Proteomes" id="UP000245207">
    <property type="component" value="Unassembled WGS sequence"/>
</dbReference>
<dbReference type="EMBL" id="PKPP01004120">
    <property type="protein sequence ID" value="PWA65991.1"/>
    <property type="molecule type" value="Genomic_DNA"/>
</dbReference>
<evidence type="ECO:0000256" key="6">
    <source>
        <dbReference type="ARBA" id="ARBA00022989"/>
    </source>
</evidence>
<sequence>MMKEGSGVWMSPRQPMVAVSPSATYLSPAMGVPTPSPFSFSVASTRWSSSRPSIHYISLCLRVMTLVFSFGSSLALATTMSNNKRHDYFTMSNNKRDNYKQSFQYYPEFVYSIVITSLAFIYSAYQLFKGVTDIAFKAILISDKTSDYTSFIFDQLAGYLLVSCSSVTALTIHRQLESNTSLQKAAIVSVCMSLAALLTIAVCAILSGYKLSKRIMW</sequence>
<dbReference type="Pfam" id="PF04535">
    <property type="entry name" value="CASP_dom"/>
    <property type="match status" value="1"/>
</dbReference>
<keyword evidence="6 8" id="KW-1133">Transmembrane helix</keyword>
<evidence type="ECO:0000259" key="9">
    <source>
        <dbReference type="Pfam" id="PF04535"/>
    </source>
</evidence>
<dbReference type="InterPro" id="IPR006702">
    <property type="entry name" value="CASP_dom"/>
</dbReference>
<comment type="similarity">
    <text evidence="2 8">Belongs to the Casparian strip membrane proteins (CASP) family.</text>
</comment>
<name>A0A2U1MXK1_ARTAN</name>
<gene>
    <name evidence="10" type="ORF">CTI12_AA330560</name>
</gene>
<reference evidence="10 11" key="1">
    <citation type="journal article" date="2018" name="Mol. Plant">
        <title>The genome of Artemisia annua provides insight into the evolution of Asteraceae family and artemisinin biosynthesis.</title>
        <authorList>
            <person name="Shen Q."/>
            <person name="Zhang L."/>
            <person name="Liao Z."/>
            <person name="Wang S."/>
            <person name="Yan T."/>
            <person name="Shi P."/>
            <person name="Liu M."/>
            <person name="Fu X."/>
            <person name="Pan Q."/>
            <person name="Wang Y."/>
            <person name="Lv Z."/>
            <person name="Lu X."/>
            <person name="Zhang F."/>
            <person name="Jiang W."/>
            <person name="Ma Y."/>
            <person name="Chen M."/>
            <person name="Hao X."/>
            <person name="Li L."/>
            <person name="Tang Y."/>
            <person name="Lv G."/>
            <person name="Zhou Y."/>
            <person name="Sun X."/>
            <person name="Brodelius P.E."/>
            <person name="Rose J.K.C."/>
            <person name="Tang K."/>
        </authorList>
    </citation>
    <scope>NUCLEOTIDE SEQUENCE [LARGE SCALE GENOMIC DNA]</scope>
    <source>
        <strain evidence="11">cv. Huhao1</strain>
        <tissue evidence="10">Leaf</tissue>
    </source>
</reference>
<evidence type="ECO:0000256" key="8">
    <source>
        <dbReference type="RuleBase" id="RU361233"/>
    </source>
</evidence>
<organism evidence="10 11">
    <name type="scientific">Artemisia annua</name>
    <name type="common">Sweet wormwood</name>
    <dbReference type="NCBI Taxonomy" id="35608"/>
    <lineage>
        <taxon>Eukaryota</taxon>
        <taxon>Viridiplantae</taxon>
        <taxon>Streptophyta</taxon>
        <taxon>Embryophyta</taxon>
        <taxon>Tracheophyta</taxon>
        <taxon>Spermatophyta</taxon>
        <taxon>Magnoliopsida</taxon>
        <taxon>eudicotyledons</taxon>
        <taxon>Gunneridae</taxon>
        <taxon>Pentapetalae</taxon>
        <taxon>asterids</taxon>
        <taxon>campanulids</taxon>
        <taxon>Asterales</taxon>
        <taxon>Asteraceae</taxon>
        <taxon>Asteroideae</taxon>
        <taxon>Anthemideae</taxon>
        <taxon>Artemisiinae</taxon>
        <taxon>Artemisia</taxon>
    </lineage>
</organism>
<dbReference type="AlphaFoldDB" id="A0A2U1MXK1"/>
<evidence type="ECO:0000256" key="1">
    <source>
        <dbReference type="ARBA" id="ARBA00004651"/>
    </source>
</evidence>
<accession>A0A2U1MXK1</accession>
<dbReference type="GO" id="GO:0005886">
    <property type="term" value="C:plasma membrane"/>
    <property type="evidence" value="ECO:0007669"/>
    <property type="project" value="UniProtKB-SubCell"/>
</dbReference>
<dbReference type="OrthoDB" id="1869498at2759"/>
<evidence type="ECO:0000256" key="7">
    <source>
        <dbReference type="ARBA" id="ARBA00023136"/>
    </source>
</evidence>
<keyword evidence="5 8" id="KW-0812">Transmembrane</keyword>
<feature type="domain" description="Casparian strip membrane protein" evidence="9">
    <location>
        <begin position="53"/>
        <end position="184"/>
    </location>
</feature>
<evidence type="ECO:0000313" key="11">
    <source>
        <dbReference type="Proteomes" id="UP000245207"/>
    </source>
</evidence>
<evidence type="ECO:0000256" key="3">
    <source>
        <dbReference type="ARBA" id="ARBA00011489"/>
    </source>
</evidence>
<keyword evidence="7 8" id="KW-0472">Membrane</keyword>
<dbReference type="PANTHER" id="PTHR33573:SF15">
    <property type="entry name" value="CASP-LIKE PROTEIN 4A4"/>
    <property type="match status" value="1"/>
</dbReference>
<feature type="transmembrane region" description="Helical" evidence="8">
    <location>
        <begin position="148"/>
        <end position="173"/>
    </location>
</feature>
<comment type="subcellular location">
    <subcellularLocation>
        <location evidence="1 8">Cell membrane</location>
        <topology evidence="1 8">Multi-pass membrane protein</topology>
    </subcellularLocation>
</comment>
<evidence type="ECO:0000256" key="5">
    <source>
        <dbReference type="ARBA" id="ARBA00022692"/>
    </source>
</evidence>
<dbReference type="PANTHER" id="PTHR33573">
    <property type="entry name" value="CASP-LIKE PROTEIN 4A4"/>
    <property type="match status" value="1"/>
</dbReference>
<feature type="transmembrane region" description="Helical" evidence="8">
    <location>
        <begin position="55"/>
        <end position="77"/>
    </location>
</feature>
<proteinExistence type="inferred from homology"/>
<comment type="caution">
    <text evidence="10">The sequence shown here is derived from an EMBL/GenBank/DDBJ whole genome shotgun (WGS) entry which is preliminary data.</text>
</comment>
<dbReference type="STRING" id="35608.A0A2U1MXK1"/>
<evidence type="ECO:0000256" key="4">
    <source>
        <dbReference type="ARBA" id="ARBA00022475"/>
    </source>
</evidence>
<protein>
    <recommendedName>
        <fullName evidence="8">CASP-like protein</fullName>
    </recommendedName>
</protein>
<evidence type="ECO:0000256" key="2">
    <source>
        <dbReference type="ARBA" id="ARBA00007651"/>
    </source>
</evidence>
<evidence type="ECO:0000313" key="10">
    <source>
        <dbReference type="EMBL" id="PWA65991.1"/>
    </source>
</evidence>
<feature type="transmembrane region" description="Helical" evidence="8">
    <location>
        <begin position="185"/>
        <end position="209"/>
    </location>
</feature>
<keyword evidence="4 8" id="KW-1003">Cell membrane</keyword>
<keyword evidence="11" id="KW-1185">Reference proteome</keyword>
<feature type="transmembrane region" description="Helical" evidence="8">
    <location>
        <begin position="109"/>
        <end position="128"/>
    </location>
</feature>
<comment type="subunit">
    <text evidence="3 8">Homodimer and heterodimers.</text>
</comment>